<evidence type="ECO:0000313" key="2">
    <source>
        <dbReference type="EMBL" id="KZD02674.1"/>
    </source>
</evidence>
<gene>
    <name evidence="2" type="ORF">AUP40_19615</name>
</gene>
<name>A0ABR5Y0L3_9PROT</name>
<evidence type="ECO:0000256" key="1">
    <source>
        <dbReference type="SAM" id="MobiDB-lite"/>
    </source>
</evidence>
<sequence>MNTENAPPPKGQPRCRMAGTNPTIDDQPFGTSERTIGPLATDPACHPGTPAPRPVDPVPIQSGRNSGPLILGIVTLH</sequence>
<proteinExistence type="predicted"/>
<organism evidence="2 3">
    <name type="scientific">Thalassospira xiamenensis</name>
    <dbReference type="NCBI Taxonomy" id="220697"/>
    <lineage>
        <taxon>Bacteria</taxon>
        <taxon>Pseudomonadati</taxon>
        <taxon>Pseudomonadota</taxon>
        <taxon>Alphaproteobacteria</taxon>
        <taxon>Rhodospirillales</taxon>
        <taxon>Thalassospiraceae</taxon>
        <taxon>Thalassospira</taxon>
    </lineage>
</organism>
<protein>
    <submittedName>
        <fullName evidence="2">Uncharacterized protein</fullName>
    </submittedName>
</protein>
<accession>A0ABR5Y0L3</accession>
<feature type="compositionally biased region" description="Pro residues" evidence="1">
    <location>
        <begin position="1"/>
        <end position="11"/>
    </location>
</feature>
<feature type="region of interest" description="Disordered" evidence="1">
    <location>
        <begin position="1"/>
        <end position="67"/>
    </location>
</feature>
<keyword evidence="3" id="KW-1185">Reference proteome</keyword>
<dbReference type="Proteomes" id="UP000076167">
    <property type="component" value="Unassembled WGS sequence"/>
</dbReference>
<reference evidence="2 3" key="1">
    <citation type="submission" date="2015-12" db="EMBL/GenBank/DDBJ databases">
        <title>Genome sequence of Thalassospira xiamenensis MCCC 1A03005.</title>
        <authorList>
            <person name="Lu L."/>
            <person name="Lai Q."/>
            <person name="Shao Z."/>
            <person name="Qian P."/>
        </authorList>
    </citation>
    <scope>NUCLEOTIDE SEQUENCE [LARGE SCALE GENOMIC DNA]</scope>
    <source>
        <strain evidence="2 3">MCCC 1A03005</strain>
    </source>
</reference>
<dbReference type="EMBL" id="LPXL01000033">
    <property type="protein sequence ID" value="KZD02674.1"/>
    <property type="molecule type" value="Genomic_DNA"/>
</dbReference>
<evidence type="ECO:0000313" key="3">
    <source>
        <dbReference type="Proteomes" id="UP000076167"/>
    </source>
</evidence>
<comment type="caution">
    <text evidence="2">The sequence shown here is derived from an EMBL/GenBank/DDBJ whole genome shotgun (WGS) entry which is preliminary data.</text>
</comment>
<feature type="compositionally biased region" description="Polar residues" evidence="1">
    <location>
        <begin position="20"/>
        <end position="34"/>
    </location>
</feature>